<keyword evidence="3" id="KW-1185">Reference proteome</keyword>
<dbReference type="Pfam" id="PF00069">
    <property type="entry name" value="Pkinase"/>
    <property type="match status" value="1"/>
</dbReference>
<accession>A0A371E3K9</accession>
<dbReference type="GO" id="GO:0004713">
    <property type="term" value="F:protein tyrosine kinase activity"/>
    <property type="evidence" value="ECO:0007669"/>
    <property type="project" value="InterPro"/>
</dbReference>
<feature type="non-terminal residue" evidence="2">
    <location>
        <position position="1"/>
    </location>
</feature>
<dbReference type="InterPro" id="IPR008271">
    <property type="entry name" value="Ser/Thr_kinase_AS"/>
</dbReference>
<dbReference type="GO" id="GO:0005524">
    <property type="term" value="F:ATP binding"/>
    <property type="evidence" value="ECO:0007669"/>
    <property type="project" value="InterPro"/>
</dbReference>
<evidence type="ECO:0000259" key="1">
    <source>
        <dbReference type="PROSITE" id="PS50011"/>
    </source>
</evidence>
<dbReference type="Gene3D" id="1.10.510.10">
    <property type="entry name" value="Transferase(Phosphotransferase) domain 1"/>
    <property type="match status" value="1"/>
</dbReference>
<gene>
    <name evidence="2" type="primary">CRK31</name>
    <name evidence="2" type="ORF">CR513_61227</name>
</gene>
<organism evidence="2 3">
    <name type="scientific">Mucuna pruriens</name>
    <name type="common">Velvet bean</name>
    <name type="synonym">Dolichos pruriens</name>
    <dbReference type="NCBI Taxonomy" id="157652"/>
    <lineage>
        <taxon>Eukaryota</taxon>
        <taxon>Viridiplantae</taxon>
        <taxon>Streptophyta</taxon>
        <taxon>Embryophyta</taxon>
        <taxon>Tracheophyta</taxon>
        <taxon>Spermatophyta</taxon>
        <taxon>Magnoliopsida</taxon>
        <taxon>eudicotyledons</taxon>
        <taxon>Gunneridae</taxon>
        <taxon>Pentapetalae</taxon>
        <taxon>rosids</taxon>
        <taxon>fabids</taxon>
        <taxon>Fabales</taxon>
        <taxon>Fabaceae</taxon>
        <taxon>Papilionoideae</taxon>
        <taxon>50 kb inversion clade</taxon>
        <taxon>NPAAA clade</taxon>
        <taxon>indigoferoid/millettioid clade</taxon>
        <taxon>Phaseoleae</taxon>
        <taxon>Mucuna</taxon>
    </lineage>
</organism>
<dbReference type="PANTHER" id="PTHR27006:SF639">
    <property type="entry name" value="CYSTEINE-RICH RECEPTOR-LIKE PROTEIN KINASE 11"/>
    <property type="match status" value="1"/>
</dbReference>
<feature type="domain" description="Protein kinase" evidence="1">
    <location>
        <begin position="1"/>
        <end position="157"/>
    </location>
</feature>
<name>A0A371E3K9_MUCPR</name>
<dbReference type="SMART" id="SM00219">
    <property type="entry name" value="TyrKc"/>
    <property type="match status" value="1"/>
</dbReference>
<evidence type="ECO:0000313" key="3">
    <source>
        <dbReference type="Proteomes" id="UP000257109"/>
    </source>
</evidence>
<dbReference type="InterPro" id="IPR011009">
    <property type="entry name" value="Kinase-like_dom_sf"/>
</dbReference>
<dbReference type="SUPFAM" id="SSF56112">
    <property type="entry name" value="Protein kinase-like (PK-like)"/>
    <property type="match status" value="1"/>
</dbReference>
<dbReference type="OrthoDB" id="4062651at2759"/>
<dbReference type="InterPro" id="IPR020635">
    <property type="entry name" value="Tyr_kinase_cat_dom"/>
</dbReference>
<reference evidence="2" key="1">
    <citation type="submission" date="2018-05" db="EMBL/GenBank/DDBJ databases">
        <title>Draft genome of Mucuna pruriens seed.</title>
        <authorList>
            <person name="Nnadi N.E."/>
            <person name="Vos R."/>
            <person name="Hasami M.H."/>
            <person name="Devisetty U.K."/>
            <person name="Aguiy J.C."/>
        </authorList>
    </citation>
    <scope>NUCLEOTIDE SEQUENCE [LARGE SCALE GENOMIC DNA]</scope>
    <source>
        <strain evidence="2">JCA_2017</strain>
    </source>
</reference>
<comment type="caution">
    <text evidence="2">The sequence shown here is derived from an EMBL/GenBank/DDBJ whole genome shotgun (WGS) entry which is preliminary data.</text>
</comment>
<dbReference type="EMBL" id="QJKJ01016720">
    <property type="protein sequence ID" value="RDX60614.1"/>
    <property type="molecule type" value="Genomic_DNA"/>
</dbReference>
<evidence type="ECO:0000313" key="2">
    <source>
        <dbReference type="EMBL" id="RDX60614.1"/>
    </source>
</evidence>
<dbReference type="AlphaFoldDB" id="A0A371E3K9"/>
<protein>
    <submittedName>
        <fullName evidence="2">Cysteine-rich receptor-like protein kinase 31</fullName>
    </submittedName>
</protein>
<dbReference type="Proteomes" id="UP000257109">
    <property type="component" value="Unassembled WGS sequence"/>
</dbReference>
<sequence>MFHLVKVIHRDLKPSNVLLDENMNAKISDFGMAKIVEMDQDRGNTNRIAEYVMFGQFSEKSDIFSFGVMILEIILGKRNVNIHESHNVAEGLMGYVWRQWKNQESLISILDSNIKESYSQIEVLKCIHIGLLCVQENPNVRPTIATIVSYLNGHSLDLPAPQEPAFFFHRHRMGPDIVTLQETSSGQVANNSILFSINEMSTSGFCPR</sequence>
<dbReference type="PROSITE" id="PS00108">
    <property type="entry name" value="PROTEIN_KINASE_ST"/>
    <property type="match status" value="1"/>
</dbReference>
<proteinExistence type="predicted"/>
<dbReference type="InterPro" id="IPR000719">
    <property type="entry name" value="Prot_kinase_dom"/>
</dbReference>
<dbReference type="PROSITE" id="PS50011">
    <property type="entry name" value="PROTEIN_KINASE_DOM"/>
    <property type="match status" value="1"/>
</dbReference>
<dbReference type="PANTHER" id="PTHR27006">
    <property type="entry name" value="PROMASTIGOTE SURFACE ANTIGEN PROTEIN PSA"/>
    <property type="match status" value="1"/>
</dbReference>